<reference evidence="1" key="1">
    <citation type="submission" date="2019-04" db="EMBL/GenBank/DDBJ databases">
        <authorList>
            <consortium name="Science for Life Laboratories"/>
        </authorList>
    </citation>
    <scope>NUCLEOTIDE SEQUENCE</scope>
    <source>
        <strain evidence="1">MBLW1</strain>
    </source>
</reference>
<protein>
    <recommendedName>
        <fullName evidence="3">Methyltransferase type 11 domain-containing protein</fullName>
    </recommendedName>
</protein>
<evidence type="ECO:0008006" key="3">
    <source>
        <dbReference type="Google" id="ProtNLM"/>
    </source>
</evidence>
<dbReference type="InParanoid" id="A0A6C2YMD1"/>
<dbReference type="PANTHER" id="PTHR43861:SF6">
    <property type="entry name" value="METHYLTRANSFERASE TYPE 11"/>
    <property type="match status" value="1"/>
</dbReference>
<keyword evidence="2" id="KW-1185">Reference proteome</keyword>
<dbReference type="SUPFAM" id="SSF53335">
    <property type="entry name" value="S-adenosyl-L-methionine-dependent methyltransferases"/>
    <property type="match status" value="1"/>
</dbReference>
<dbReference type="Gene3D" id="3.40.50.150">
    <property type="entry name" value="Vaccinia Virus protein VP39"/>
    <property type="match status" value="1"/>
</dbReference>
<sequence length="324" mass="36774">MITSLLEQPVSQPSVASSFTWEEIPCSQCGSRHYRVQFEASDPCSETHRQVFPVVRCDDCGLLFTNPRPAPESMGAFYSENYQPHRRGSKLRRPLRKWYPLARLNGRAMERKSLPHHGKGRLLDFGCGGGSFLERMAEQGWEVTGLDTSMSVVERIRSQLKLSAVSGTLPHPELKPETFDVVTMWHSLEHVHDPLAVLREAYRLLVPGGRLLVATPNIESWPHRWFGTNWFGLDLPRHLTHFTPTTLRRMIETAGFECGLPRMIRHADWLRSSARLAMRRGDARWTTRLLTRKPIARLAAWGCFVAGQSDCMFADAARPLTSAS</sequence>
<evidence type="ECO:0000313" key="2">
    <source>
        <dbReference type="Proteomes" id="UP000464378"/>
    </source>
</evidence>
<gene>
    <name evidence="1" type="ORF">GMBLW1_14890</name>
</gene>
<keyword evidence="1" id="KW-0808">Transferase</keyword>
<proteinExistence type="predicted"/>
<dbReference type="GO" id="GO:0032259">
    <property type="term" value="P:methylation"/>
    <property type="evidence" value="ECO:0007669"/>
    <property type="project" value="UniProtKB-KW"/>
</dbReference>
<dbReference type="AlphaFoldDB" id="A0A6C2YMD1"/>
<dbReference type="KEGG" id="tim:GMBLW1_14890"/>
<dbReference type="Pfam" id="PF13489">
    <property type="entry name" value="Methyltransf_23"/>
    <property type="match status" value="1"/>
</dbReference>
<dbReference type="InterPro" id="IPR029063">
    <property type="entry name" value="SAM-dependent_MTases_sf"/>
</dbReference>
<dbReference type="PANTHER" id="PTHR43861">
    <property type="entry name" value="TRANS-ACONITATE 2-METHYLTRANSFERASE-RELATED"/>
    <property type="match status" value="1"/>
</dbReference>
<dbReference type="EMBL" id="LR586016">
    <property type="protein sequence ID" value="VIP02471.1"/>
    <property type="molecule type" value="Genomic_DNA"/>
</dbReference>
<accession>A0A6C2YMD1</accession>
<organism evidence="1">
    <name type="scientific">Tuwongella immobilis</name>
    <dbReference type="NCBI Taxonomy" id="692036"/>
    <lineage>
        <taxon>Bacteria</taxon>
        <taxon>Pseudomonadati</taxon>
        <taxon>Planctomycetota</taxon>
        <taxon>Planctomycetia</taxon>
        <taxon>Gemmatales</taxon>
        <taxon>Gemmataceae</taxon>
        <taxon>Tuwongella</taxon>
    </lineage>
</organism>
<dbReference type="Proteomes" id="UP000464378">
    <property type="component" value="Chromosome"/>
</dbReference>
<dbReference type="GO" id="GO:0008168">
    <property type="term" value="F:methyltransferase activity"/>
    <property type="evidence" value="ECO:0007669"/>
    <property type="project" value="UniProtKB-KW"/>
</dbReference>
<dbReference type="EMBL" id="LR593887">
    <property type="protein sequence ID" value="VTS01499.1"/>
    <property type="molecule type" value="Genomic_DNA"/>
</dbReference>
<keyword evidence="1" id="KW-0489">Methyltransferase</keyword>
<name>A0A6C2YMD1_9BACT</name>
<evidence type="ECO:0000313" key="1">
    <source>
        <dbReference type="EMBL" id="VIP02471.1"/>
    </source>
</evidence>
<dbReference type="CDD" id="cd02440">
    <property type="entry name" value="AdoMet_MTases"/>
    <property type="match status" value="1"/>
</dbReference>